<feature type="compositionally biased region" description="Low complexity" evidence="1">
    <location>
        <begin position="369"/>
        <end position="382"/>
    </location>
</feature>
<dbReference type="PRINTS" id="PR01217">
    <property type="entry name" value="PRICHEXTENSN"/>
</dbReference>
<dbReference type="STRING" id="446470.Snas_2137"/>
<sequence>MNTEYESLNLDEILKLARSDAEHAGDMAEQARVLREMSGQLKDNVDLMRESMRMLFGSEADPANPDAPVDTESALWKGDSAGMMRVELNRLFTTASSAPEVFETNATSMDDFSTKVTETLITIDQLHVKSNGQSTEESGTKEARQILQTATSGYLTSANEMPEPEFYNGLRKSADDQPDGGWTATHGATPTSAPSGHPAWSEPGQQQQPQQEPTNPGGEPTPVGPFPHDTVPSHDEGPVLQNPPAPVAPAPTPVAPAPTPVAPPVTVVPPIVTPPITGGPGPLLPPTRPTVPPVIGTPRPPVTPVPTRPLQPNPNGTVRPVIGTRPTITPPVTRPLPPNPTGITRPVIGTRPGPGLVPSVNRPVPPNPNGTVRPVIGTRPGPGVVPPVSRPIAPYPGGTTPVNRPPVGSGPGGIRSGPGMVPSVNRPVTPPVPGQSPLGTRPVPGQSPLGARPGAVHPFGVGQRPLPGDTGAAKPVSLRPNGTASASEFVSSRYANARPAGGLAFGNAAVPPTQQSNAPAAPRNLAFGQTAESRRETRSGTTSMPGQRYKKIPKQGGRAVESAINRGTRRKVSRGPGQEVFATFDAAKTQPGNAPQQPDPEPEWEIRRVTVPAVITTRKAS</sequence>
<name>D3Q1W4_STANL</name>
<protein>
    <submittedName>
        <fullName evidence="2">Uncharacterized protein</fullName>
    </submittedName>
</protein>
<dbReference type="OrthoDB" id="9829576at2"/>
<dbReference type="Proteomes" id="UP000000844">
    <property type="component" value="Chromosome"/>
</dbReference>
<proteinExistence type="predicted"/>
<organism evidence="2 3">
    <name type="scientific">Stackebrandtia nassauensis (strain DSM 44728 / CIP 108903 / NRRL B-16338 / NBRC 102104 / LLR-40K-21)</name>
    <dbReference type="NCBI Taxonomy" id="446470"/>
    <lineage>
        <taxon>Bacteria</taxon>
        <taxon>Bacillati</taxon>
        <taxon>Actinomycetota</taxon>
        <taxon>Actinomycetes</taxon>
        <taxon>Glycomycetales</taxon>
        <taxon>Glycomycetaceae</taxon>
        <taxon>Stackebrandtia</taxon>
    </lineage>
</organism>
<feature type="region of interest" description="Disordered" evidence="1">
    <location>
        <begin position="527"/>
        <end position="604"/>
    </location>
</feature>
<keyword evidence="3" id="KW-1185">Reference proteome</keyword>
<dbReference type="RefSeq" id="WP_013017402.1">
    <property type="nucleotide sequence ID" value="NC_013947.1"/>
</dbReference>
<evidence type="ECO:0000256" key="1">
    <source>
        <dbReference type="SAM" id="MobiDB-lite"/>
    </source>
</evidence>
<accession>D3Q1W4</accession>
<feature type="compositionally biased region" description="Pro residues" evidence="1">
    <location>
        <begin position="282"/>
        <end position="292"/>
    </location>
</feature>
<feature type="compositionally biased region" description="Pro residues" evidence="1">
    <location>
        <begin position="328"/>
        <end position="340"/>
    </location>
</feature>
<reference evidence="2 3" key="1">
    <citation type="journal article" date="2009" name="Stand. Genomic Sci.">
        <title>Complete genome sequence of Stackebrandtia nassauensis type strain (LLR-40K-21).</title>
        <authorList>
            <person name="Munk C."/>
            <person name="Lapidus A."/>
            <person name="Copeland A."/>
            <person name="Jando M."/>
            <person name="Mayilraj S."/>
            <person name="Glavina Del Rio T."/>
            <person name="Nolan M."/>
            <person name="Chen F."/>
            <person name="Lucas S."/>
            <person name="Tice H."/>
            <person name="Cheng J.F."/>
            <person name="Han C."/>
            <person name="Detter J.C."/>
            <person name="Bruce D."/>
            <person name="Goodwin L."/>
            <person name="Chain P."/>
            <person name="Pitluck S."/>
            <person name="Goker M."/>
            <person name="Ovchinikova G."/>
            <person name="Pati A."/>
            <person name="Ivanova N."/>
            <person name="Mavromatis K."/>
            <person name="Chen A."/>
            <person name="Palaniappan K."/>
            <person name="Land M."/>
            <person name="Hauser L."/>
            <person name="Chang Y.J."/>
            <person name="Jeffries C.D."/>
            <person name="Bristow J."/>
            <person name="Eisen J.A."/>
            <person name="Markowitz V."/>
            <person name="Hugenholtz P."/>
            <person name="Kyrpides N.C."/>
            <person name="Klenk H.P."/>
        </authorList>
    </citation>
    <scope>NUCLEOTIDE SEQUENCE [LARGE SCALE GENOMIC DNA]</scope>
    <source>
        <strain evidence="3">DSM 44728 / CIP 108903 / NRRL B-16338 / NBRC 102104 / LLR-40K-21</strain>
    </source>
</reference>
<dbReference type="HOGENOM" id="CLU_439982_0_0_11"/>
<evidence type="ECO:0000313" key="3">
    <source>
        <dbReference type="Proteomes" id="UP000000844"/>
    </source>
</evidence>
<dbReference type="AlphaFoldDB" id="D3Q1W4"/>
<feature type="compositionally biased region" description="Low complexity" evidence="1">
    <location>
        <begin position="202"/>
        <end position="220"/>
    </location>
</feature>
<evidence type="ECO:0000313" key="2">
    <source>
        <dbReference type="EMBL" id="ADD41831.1"/>
    </source>
</evidence>
<feature type="region of interest" description="Disordered" evidence="1">
    <location>
        <begin position="152"/>
        <end position="257"/>
    </location>
</feature>
<gene>
    <name evidence="2" type="ordered locus">Snas_2137</name>
</gene>
<dbReference type="EMBL" id="CP001778">
    <property type="protein sequence ID" value="ADD41831.1"/>
    <property type="molecule type" value="Genomic_DNA"/>
</dbReference>
<feature type="region of interest" description="Disordered" evidence="1">
    <location>
        <begin position="277"/>
        <end position="484"/>
    </location>
</feature>
<feature type="compositionally biased region" description="Pro residues" evidence="1">
    <location>
        <begin position="298"/>
        <end position="312"/>
    </location>
</feature>
<dbReference type="KEGG" id="sna:Snas_2137"/>
<feature type="compositionally biased region" description="Pro residues" evidence="1">
    <location>
        <begin position="241"/>
        <end position="257"/>
    </location>
</feature>